<dbReference type="EMBL" id="KL197729">
    <property type="protein sequence ID" value="KDQ54307.1"/>
    <property type="molecule type" value="Genomic_DNA"/>
</dbReference>
<evidence type="ECO:0000259" key="9">
    <source>
        <dbReference type="PROSITE" id="PS51873"/>
    </source>
</evidence>
<feature type="compositionally biased region" description="Basic residues" evidence="8">
    <location>
        <begin position="18"/>
        <end position="28"/>
    </location>
</feature>
<evidence type="ECO:0000313" key="11">
    <source>
        <dbReference type="Proteomes" id="UP000027265"/>
    </source>
</evidence>
<feature type="region of interest" description="Disordered" evidence="8">
    <location>
        <begin position="238"/>
        <end position="272"/>
    </location>
</feature>
<feature type="compositionally biased region" description="Basic and acidic residues" evidence="8">
    <location>
        <begin position="57"/>
        <end position="72"/>
    </location>
</feature>
<feature type="compositionally biased region" description="Low complexity" evidence="8">
    <location>
        <begin position="1"/>
        <end position="16"/>
    </location>
</feature>
<feature type="compositionally biased region" description="Basic and acidic residues" evidence="8">
    <location>
        <begin position="238"/>
        <end position="248"/>
    </location>
</feature>
<evidence type="ECO:0000256" key="6">
    <source>
        <dbReference type="ARBA" id="ARBA00022786"/>
    </source>
</evidence>
<evidence type="ECO:0000256" key="1">
    <source>
        <dbReference type="ARBA" id="ARBA00004906"/>
    </source>
</evidence>
<dbReference type="InterPro" id="IPR044066">
    <property type="entry name" value="TRIAD_supradom"/>
</dbReference>
<keyword evidence="5" id="KW-0863">Zinc-finger</keyword>
<dbReference type="GO" id="GO:0016740">
    <property type="term" value="F:transferase activity"/>
    <property type="evidence" value="ECO:0007669"/>
    <property type="project" value="UniProtKB-KW"/>
</dbReference>
<evidence type="ECO:0000256" key="4">
    <source>
        <dbReference type="ARBA" id="ARBA00022737"/>
    </source>
</evidence>
<keyword evidence="6" id="KW-0833">Ubl conjugation pathway</keyword>
<evidence type="ECO:0000256" key="2">
    <source>
        <dbReference type="ARBA" id="ARBA00022679"/>
    </source>
</evidence>
<dbReference type="Gene3D" id="1.20.120.1750">
    <property type="match status" value="1"/>
</dbReference>
<comment type="pathway">
    <text evidence="1">Protein modification; protein ubiquitination.</text>
</comment>
<dbReference type="Pfam" id="PF26200">
    <property type="entry name" value="Rcat_RNF216"/>
    <property type="match status" value="1"/>
</dbReference>
<proteinExistence type="predicted"/>
<dbReference type="InterPro" id="IPR047546">
    <property type="entry name" value="Rcat_RBR_RNF216"/>
</dbReference>
<keyword evidence="4" id="KW-0677">Repeat</keyword>
<accession>A0A067PSM7</accession>
<feature type="compositionally biased region" description="Basic residues" evidence="8">
    <location>
        <begin position="748"/>
        <end position="761"/>
    </location>
</feature>
<dbReference type="InterPro" id="IPR002867">
    <property type="entry name" value="IBR_dom"/>
</dbReference>
<dbReference type="PROSITE" id="PS51873">
    <property type="entry name" value="TRIAD"/>
    <property type="match status" value="1"/>
</dbReference>
<name>A0A067PSM7_9AGAM</name>
<dbReference type="InterPro" id="IPR013083">
    <property type="entry name" value="Znf_RING/FYVE/PHD"/>
</dbReference>
<feature type="region of interest" description="Disordered" evidence="8">
    <location>
        <begin position="327"/>
        <end position="348"/>
    </location>
</feature>
<dbReference type="AlphaFoldDB" id="A0A067PSM7"/>
<dbReference type="InterPro" id="IPR047544">
    <property type="entry name" value="RING-HC_RBR_RNF216"/>
</dbReference>
<evidence type="ECO:0000256" key="7">
    <source>
        <dbReference type="ARBA" id="ARBA00022833"/>
    </source>
</evidence>
<gene>
    <name evidence="10" type="ORF">JAAARDRAFT_38467</name>
</gene>
<reference evidence="11" key="1">
    <citation type="journal article" date="2014" name="Proc. Natl. Acad. Sci. U.S.A.">
        <title>Extensive sampling of basidiomycete genomes demonstrates inadequacy of the white-rot/brown-rot paradigm for wood decay fungi.</title>
        <authorList>
            <person name="Riley R."/>
            <person name="Salamov A.A."/>
            <person name="Brown D.W."/>
            <person name="Nagy L.G."/>
            <person name="Floudas D."/>
            <person name="Held B.W."/>
            <person name="Levasseur A."/>
            <person name="Lombard V."/>
            <person name="Morin E."/>
            <person name="Otillar R."/>
            <person name="Lindquist E.A."/>
            <person name="Sun H."/>
            <person name="LaButti K.M."/>
            <person name="Schmutz J."/>
            <person name="Jabbour D."/>
            <person name="Luo H."/>
            <person name="Baker S.E."/>
            <person name="Pisabarro A.G."/>
            <person name="Walton J.D."/>
            <person name="Blanchette R.A."/>
            <person name="Henrissat B."/>
            <person name="Martin F."/>
            <person name="Cullen D."/>
            <person name="Hibbett D.S."/>
            <person name="Grigoriev I.V."/>
        </authorList>
    </citation>
    <scope>NUCLEOTIDE SEQUENCE [LARGE SCALE GENOMIC DNA]</scope>
    <source>
        <strain evidence="11">MUCL 33604</strain>
    </source>
</reference>
<dbReference type="CDD" id="cd20339">
    <property type="entry name" value="BRcat_RBR_RNF216"/>
    <property type="match status" value="1"/>
</dbReference>
<sequence>METIEISSSPEPELLSHPGRRSRPRTVGKHSTPTRLSKAKMRAFRPEDIIDISSDSEPERPSARNPGKEKAKGKGKGKAREVTPFGMASGPLAGVSRTATPAAGPSRIGAIPGSSNSKSPSKPRPFPLFLPESDDERDGWKAPGPSAVRPQTPPLIRAPSPPNAQQQIPVSPPAQLEPEIDPDPLSHPLALILEIIPDVQPTHVLTLLEQYFPTHPDNLVEHILHLLFENPDYPKVDTKGKGKRVRIDAEEEAAGEGSSPKKPRVDFGSKDRQRNAGINYPILAMEQLQSDFPFIPKPHISRTFIENNALYAPTYLFLAKQAREQGGVGQPPLPYVEKKNRNRNMGKGKGRKLVDEELELEVEWIRGIRESGEEPGSDEGKEKAGEADVGMRDGDGDGMECGCCFSDYPFEKLIQCPEAHLFCTDCMTSYVSDRLGSQNANIVCMDQSGCKMRFTEGELRRFLPEKLLGLYERVKARKEIESAGLEGLEECPYCEYKVVIENPDEKLFRCEGVDCGAVTCRACKKPDHLPKSCKEVEEDKTLDARHLIEEAMSKALMRNCPKCGKGFIKESGCNKMVCPHCATMSCYVCRNIITGYEHYGNPPPYNGRVDPNKCQLWDPVEKRHSDEVTAARQKAMEEFKRLHPEVDEKDLQVDLPPPPPAGPANVHGVPQAAMNPYARLPPGIQVQLPGYPDIHHHQMAIHGQLAAMYNVNFNFNMPPHLVAHAPPPPLPAIPPVLPPAPVMPRAPVKPKAKQRRAPKRR</sequence>
<evidence type="ECO:0000313" key="10">
    <source>
        <dbReference type="EMBL" id="KDQ54307.1"/>
    </source>
</evidence>
<feature type="region of interest" description="Disordered" evidence="8">
    <location>
        <begin position="736"/>
        <end position="761"/>
    </location>
</feature>
<keyword evidence="2" id="KW-0808">Transferase</keyword>
<dbReference type="CDD" id="cd20353">
    <property type="entry name" value="Rcat_RBR_RNF216"/>
    <property type="match status" value="1"/>
</dbReference>
<evidence type="ECO:0000256" key="3">
    <source>
        <dbReference type="ARBA" id="ARBA00022723"/>
    </source>
</evidence>
<dbReference type="CDD" id="cd16630">
    <property type="entry name" value="RING-HC_RBR_RNF216"/>
    <property type="match status" value="1"/>
</dbReference>
<dbReference type="PANTHER" id="PTHR22770">
    <property type="entry name" value="UBIQUITIN CONJUGATING ENZYME 7 INTERACTING PROTEIN-RELATED"/>
    <property type="match status" value="1"/>
</dbReference>
<dbReference type="Pfam" id="PF26191">
    <property type="entry name" value="RING-HC_RBR_RNF216"/>
    <property type="match status" value="1"/>
</dbReference>
<dbReference type="PANTHER" id="PTHR22770:SF47">
    <property type="entry name" value="E3 UBIQUITIN-PROTEIN LIGASE RNF216"/>
    <property type="match status" value="1"/>
</dbReference>
<dbReference type="InParanoid" id="A0A067PSM7"/>
<dbReference type="OrthoDB" id="10009520at2759"/>
<dbReference type="Proteomes" id="UP000027265">
    <property type="component" value="Unassembled WGS sequence"/>
</dbReference>
<feature type="region of interest" description="Disordered" evidence="8">
    <location>
        <begin position="368"/>
        <end position="388"/>
    </location>
</feature>
<keyword evidence="3" id="KW-0479">Metal-binding</keyword>
<keyword evidence="7" id="KW-0862">Zinc</keyword>
<keyword evidence="11" id="KW-1185">Reference proteome</keyword>
<evidence type="ECO:0000256" key="5">
    <source>
        <dbReference type="ARBA" id="ARBA00022771"/>
    </source>
</evidence>
<dbReference type="InterPro" id="IPR051628">
    <property type="entry name" value="LUBAC_E3_Ligases"/>
</dbReference>
<feature type="domain" description="RING-type" evidence="9">
    <location>
        <begin position="397"/>
        <end position="609"/>
    </location>
</feature>
<organism evidence="10 11">
    <name type="scientific">Jaapia argillacea MUCL 33604</name>
    <dbReference type="NCBI Taxonomy" id="933084"/>
    <lineage>
        <taxon>Eukaryota</taxon>
        <taxon>Fungi</taxon>
        <taxon>Dikarya</taxon>
        <taxon>Basidiomycota</taxon>
        <taxon>Agaricomycotina</taxon>
        <taxon>Agaricomycetes</taxon>
        <taxon>Agaricomycetidae</taxon>
        <taxon>Jaapiales</taxon>
        <taxon>Jaapiaceae</taxon>
        <taxon>Jaapia</taxon>
    </lineage>
</organism>
<dbReference type="SUPFAM" id="SSF57850">
    <property type="entry name" value="RING/U-box"/>
    <property type="match status" value="3"/>
</dbReference>
<feature type="compositionally biased region" description="Basic and acidic residues" evidence="8">
    <location>
        <begin position="263"/>
        <end position="272"/>
    </location>
</feature>
<dbReference type="GO" id="GO:0008270">
    <property type="term" value="F:zinc ion binding"/>
    <property type="evidence" value="ECO:0007669"/>
    <property type="project" value="UniProtKB-KW"/>
</dbReference>
<dbReference type="SMART" id="SM00647">
    <property type="entry name" value="IBR"/>
    <property type="match status" value="2"/>
</dbReference>
<evidence type="ECO:0000256" key="8">
    <source>
        <dbReference type="SAM" id="MobiDB-lite"/>
    </source>
</evidence>
<dbReference type="STRING" id="933084.A0A067PSM7"/>
<dbReference type="Gene3D" id="3.30.40.10">
    <property type="entry name" value="Zinc/RING finger domain, C3HC4 (zinc finger)"/>
    <property type="match status" value="1"/>
</dbReference>
<protein>
    <recommendedName>
        <fullName evidence="9">RING-type domain-containing protein</fullName>
    </recommendedName>
</protein>
<feature type="region of interest" description="Disordered" evidence="8">
    <location>
        <begin position="1"/>
        <end position="177"/>
    </location>
</feature>
<dbReference type="InterPro" id="IPR047545">
    <property type="entry name" value="BRcat_RBR_RNF216"/>
</dbReference>
<dbReference type="HOGENOM" id="CLU_009961_1_1_1"/>